<reference evidence="1 2" key="2">
    <citation type="submission" date="2019-01" db="EMBL/GenBank/DDBJ databases">
        <title>Tautonia sociabilis, a novel thermotolerant planctomycete of Isosphaeraceae family, isolated from a 4000 m deep subterranean habitat.</title>
        <authorList>
            <person name="Kovaleva O.L."/>
            <person name="Elcheninov A.G."/>
            <person name="Van Heerden E."/>
            <person name="Toshchakov S.V."/>
            <person name="Novikov A."/>
            <person name="Bonch-Osmolovskaya E.A."/>
            <person name="Kublanov I.V."/>
        </authorList>
    </citation>
    <scope>NUCLEOTIDE SEQUENCE [LARGE SCALE GENOMIC DNA]</scope>
    <source>
        <strain evidence="1 2">GM2012</strain>
    </source>
</reference>
<dbReference type="Proteomes" id="UP000280296">
    <property type="component" value="Unassembled WGS sequence"/>
</dbReference>
<proteinExistence type="predicted"/>
<dbReference type="EMBL" id="RYZH01000056">
    <property type="protein sequence ID" value="RUL83793.1"/>
    <property type="molecule type" value="Genomic_DNA"/>
</dbReference>
<protein>
    <submittedName>
        <fullName evidence="1">Uncharacterized protein</fullName>
    </submittedName>
</protein>
<keyword evidence="2" id="KW-1185">Reference proteome</keyword>
<name>A0A432MEH8_9BACT</name>
<evidence type="ECO:0000313" key="1">
    <source>
        <dbReference type="EMBL" id="RUL83793.1"/>
    </source>
</evidence>
<sequence length="75" mass="8511">MPPPTTARTPIKLHRNVALIRTEDPLVVEELMARKPLARLIAGRLSETVLLVRPEDETALLEELRRMGHAPRVVR</sequence>
<organism evidence="1 2">
    <name type="scientific">Tautonia sociabilis</name>
    <dbReference type="NCBI Taxonomy" id="2080755"/>
    <lineage>
        <taxon>Bacteria</taxon>
        <taxon>Pseudomonadati</taxon>
        <taxon>Planctomycetota</taxon>
        <taxon>Planctomycetia</taxon>
        <taxon>Isosphaerales</taxon>
        <taxon>Isosphaeraceae</taxon>
        <taxon>Tautonia</taxon>
    </lineage>
</organism>
<gene>
    <name evidence="1" type="ORF">TsocGM_21650</name>
</gene>
<dbReference type="AlphaFoldDB" id="A0A432MEH8"/>
<dbReference type="OrthoDB" id="284702at2"/>
<dbReference type="RefSeq" id="WP_126727547.1">
    <property type="nucleotide sequence ID" value="NZ_RYZH01000056.1"/>
</dbReference>
<comment type="caution">
    <text evidence="1">The sequence shown here is derived from an EMBL/GenBank/DDBJ whole genome shotgun (WGS) entry which is preliminary data.</text>
</comment>
<reference evidence="1 2" key="1">
    <citation type="submission" date="2018-12" db="EMBL/GenBank/DDBJ databases">
        <authorList>
            <person name="Toschakov S.V."/>
        </authorList>
    </citation>
    <scope>NUCLEOTIDE SEQUENCE [LARGE SCALE GENOMIC DNA]</scope>
    <source>
        <strain evidence="1 2">GM2012</strain>
    </source>
</reference>
<accession>A0A432MEH8</accession>
<evidence type="ECO:0000313" key="2">
    <source>
        <dbReference type="Proteomes" id="UP000280296"/>
    </source>
</evidence>